<dbReference type="Gene3D" id="2.40.420.20">
    <property type="match status" value="1"/>
</dbReference>
<dbReference type="EMBL" id="JAATVY010000002">
    <property type="protein sequence ID" value="NJC69046.1"/>
    <property type="molecule type" value="Genomic_DNA"/>
</dbReference>
<evidence type="ECO:0000259" key="5">
    <source>
        <dbReference type="Pfam" id="PF25990"/>
    </source>
</evidence>
<accession>A0ABX0XSQ9</accession>
<feature type="domain" description="CzcB-like C-terminal circularly permuted SH3-like" evidence="4">
    <location>
        <begin position="294"/>
        <end position="349"/>
    </location>
</feature>
<dbReference type="PANTHER" id="PTHR32347:SF23">
    <property type="entry name" value="BLL5650 PROTEIN"/>
    <property type="match status" value="1"/>
</dbReference>
<dbReference type="Pfam" id="PF25973">
    <property type="entry name" value="BSH_CzcB"/>
    <property type="match status" value="1"/>
</dbReference>
<gene>
    <name evidence="6" type="ORF">HC031_04805</name>
</gene>
<evidence type="ECO:0000256" key="1">
    <source>
        <dbReference type="ARBA" id="ARBA00004196"/>
    </source>
</evidence>
<organism evidence="6 7">
    <name type="scientific">Planosporangium thailandense</name>
    <dbReference type="NCBI Taxonomy" id="765197"/>
    <lineage>
        <taxon>Bacteria</taxon>
        <taxon>Bacillati</taxon>
        <taxon>Actinomycetota</taxon>
        <taxon>Actinomycetes</taxon>
        <taxon>Micromonosporales</taxon>
        <taxon>Micromonosporaceae</taxon>
        <taxon>Planosporangium</taxon>
    </lineage>
</organism>
<evidence type="ECO:0000256" key="2">
    <source>
        <dbReference type="ARBA" id="ARBA00023054"/>
    </source>
</evidence>
<protein>
    <submittedName>
        <fullName evidence="6">HlyD family efflux transporter periplasmic adaptor subunit</fullName>
    </submittedName>
</protein>
<proteinExistence type="predicted"/>
<feature type="domain" description="CzcB-like barrel-sandwich hybrid" evidence="3">
    <location>
        <begin position="68"/>
        <end position="173"/>
    </location>
</feature>
<dbReference type="SUPFAM" id="SSF111369">
    <property type="entry name" value="HlyD-like secretion proteins"/>
    <property type="match status" value="1"/>
</dbReference>
<dbReference type="Pfam" id="PF25990">
    <property type="entry name" value="Beta-barrel_YknX"/>
    <property type="match status" value="1"/>
</dbReference>
<dbReference type="InterPro" id="IPR050465">
    <property type="entry name" value="UPF0194_transport"/>
</dbReference>
<comment type="caution">
    <text evidence="6">The sequence shown here is derived from an EMBL/GenBank/DDBJ whole genome shotgun (WGS) entry which is preliminary data.</text>
</comment>
<dbReference type="PANTHER" id="PTHR32347">
    <property type="entry name" value="EFFLUX SYSTEM COMPONENT YKNX-RELATED"/>
    <property type="match status" value="1"/>
</dbReference>
<reference evidence="6 7" key="1">
    <citation type="submission" date="2020-03" db="EMBL/GenBank/DDBJ databases">
        <title>WGS of the type strain of Planosporangium spp.</title>
        <authorList>
            <person name="Thawai C."/>
        </authorList>
    </citation>
    <scope>NUCLEOTIDE SEQUENCE [LARGE SCALE GENOMIC DNA]</scope>
    <source>
        <strain evidence="6 7">TBRC 5610</strain>
    </source>
</reference>
<dbReference type="Proteomes" id="UP000722989">
    <property type="component" value="Unassembled WGS sequence"/>
</dbReference>
<sequence>MSRSAMAMNSVLAALLLVGVLLAYRTVAAGAAAADSAAAGASMVTRGPVVATVSASGTVQSSATANLNFAAAGTVTEIDVKVGDEVKRDQVLARINDPHAQEKLSTAQASLASAQKSLSRVLDSTSNASTIALAQAQVTSAQNNVDTAQRAVNATTLTAPMDATVVSINGTVGTWWNPGGLDTGSPAGEPDAAAQPGGAGFIQLADLAHLQVSTSFPEADAMKIKSDQPVTVTWAALSGTSVAGRVTVVAPAATYQNNLSSYPVTVQLQWLPDGVRIGQTVTVKVAVAAVDDVVRVPADAIRPAGSRQTVEVVDSDGIRHARTVQTGLEGDEYVEIRSGLRPGELVAADRGGTRGNR</sequence>
<dbReference type="InterPro" id="IPR058636">
    <property type="entry name" value="Beta-barrel_YknX"/>
</dbReference>
<evidence type="ECO:0000313" key="6">
    <source>
        <dbReference type="EMBL" id="NJC69046.1"/>
    </source>
</evidence>
<dbReference type="InterPro" id="IPR058647">
    <property type="entry name" value="BSH_CzcB-like"/>
</dbReference>
<evidence type="ECO:0000313" key="7">
    <source>
        <dbReference type="Proteomes" id="UP000722989"/>
    </source>
</evidence>
<dbReference type="RefSeq" id="WP_167923906.1">
    <property type="nucleotide sequence ID" value="NZ_JAATVY010000002.1"/>
</dbReference>
<dbReference type="Gene3D" id="2.40.50.100">
    <property type="match status" value="1"/>
</dbReference>
<dbReference type="Pfam" id="PF25975">
    <property type="entry name" value="CzcB_C"/>
    <property type="match status" value="1"/>
</dbReference>
<comment type="subcellular location">
    <subcellularLocation>
        <location evidence="1">Cell envelope</location>
    </subcellularLocation>
</comment>
<feature type="domain" description="YknX-like beta-barrel" evidence="5">
    <location>
        <begin position="210"/>
        <end position="285"/>
    </location>
</feature>
<evidence type="ECO:0000259" key="3">
    <source>
        <dbReference type="Pfam" id="PF25973"/>
    </source>
</evidence>
<dbReference type="InterPro" id="IPR058649">
    <property type="entry name" value="CzcB_C"/>
</dbReference>
<evidence type="ECO:0000259" key="4">
    <source>
        <dbReference type="Pfam" id="PF25975"/>
    </source>
</evidence>
<keyword evidence="2" id="KW-0175">Coiled coil</keyword>
<dbReference type="Gene3D" id="2.40.30.170">
    <property type="match status" value="1"/>
</dbReference>
<keyword evidence="7" id="KW-1185">Reference proteome</keyword>
<name>A0ABX0XSQ9_9ACTN</name>